<organism evidence="2 3">
    <name type="scientific">Pleuronectes platessa</name>
    <name type="common">European plaice</name>
    <dbReference type="NCBI Taxonomy" id="8262"/>
    <lineage>
        <taxon>Eukaryota</taxon>
        <taxon>Metazoa</taxon>
        <taxon>Chordata</taxon>
        <taxon>Craniata</taxon>
        <taxon>Vertebrata</taxon>
        <taxon>Euteleostomi</taxon>
        <taxon>Actinopterygii</taxon>
        <taxon>Neopterygii</taxon>
        <taxon>Teleostei</taxon>
        <taxon>Neoteleostei</taxon>
        <taxon>Acanthomorphata</taxon>
        <taxon>Carangaria</taxon>
        <taxon>Pleuronectiformes</taxon>
        <taxon>Pleuronectoidei</taxon>
        <taxon>Pleuronectidae</taxon>
        <taxon>Pleuronectes</taxon>
    </lineage>
</organism>
<proteinExistence type="predicted"/>
<evidence type="ECO:0000313" key="3">
    <source>
        <dbReference type="Proteomes" id="UP001153269"/>
    </source>
</evidence>
<feature type="region of interest" description="Disordered" evidence="1">
    <location>
        <begin position="50"/>
        <end position="76"/>
    </location>
</feature>
<dbReference type="Proteomes" id="UP001153269">
    <property type="component" value="Unassembled WGS sequence"/>
</dbReference>
<name>A0A9N7UD83_PLEPL</name>
<gene>
    <name evidence="2" type="ORF">PLEPLA_LOCUS16333</name>
</gene>
<sequence length="119" mass="13181">MLDRPPRIHAHSLLSCLRLRLSQSSARSWQLSVLFTPSLSLSFFPLPARTHNPSAKEVKGKKNPPPSPPSPSTSVPSLMWTRLFLLVIHREAPGPVTVTLHRHITTQHNTGFKQPTPGA</sequence>
<dbReference type="EMBL" id="CADEAL010001047">
    <property type="protein sequence ID" value="CAB1428367.1"/>
    <property type="molecule type" value="Genomic_DNA"/>
</dbReference>
<dbReference type="AlphaFoldDB" id="A0A9N7UD83"/>
<protein>
    <submittedName>
        <fullName evidence="2">Uncharacterized protein</fullName>
    </submittedName>
</protein>
<keyword evidence="3" id="KW-1185">Reference proteome</keyword>
<evidence type="ECO:0000256" key="1">
    <source>
        <dbReference type="SAM" id="MobiDB-lite"/>
    </source>
</evidence>
<accession>A0A9N7UD83</accession>
<comment type="caution">
    <text evidence="2">The sequence shown here is derived from an EMBL/GenBank/DDBJ whole genome shotgun (WGS) entry which is preliminary data.</text>
</comment>
<reference evidence="2" key="1">
    <citation type="submission" date="2020-03" db="EMBL/GenBank/DDBJ databases">
        <authorList>
            <person name="Weist P."/>
        </authorList>
    </citation>
    <scope>NUCLEOTIDE SEQUENCE</scope>
</reference>
<evidence type="ECO:0000313" key="2">
    <source>
        <dbReference type="EMBL" id="CAB1428367.1"/>
    </source>
</evidence>